<reference evidence="3" key="1">
    <citation type="submission" date="2025-08" db="UniProtKB">
        <authorList>
            <consortium name="RefSeq"/>
        </authorList>
    </citation>
    <scope>IDENTIFICATION</scope>
    <source>
        <tissue evidence="3">Whole body</tissue>
    </source>
</reference>
<sequence length="90" mass="10609">MFFGHVIFLCTVFFGFFCRACNQIYTVVYDACRTSAVKRKRNGINNNRKSKTYSYRLTDHKGYEDCESCEKFKLHGMYNVCTHTAFFLSK</sequence>
<feature type="signal peptide" evidence="1">
    <location>
        <begin position="1"/>
        <end position="23"/>
    </location>
</feature>
<dbReference type="AlphaFoldDB" id="A0A8B8FX35"/>
<proteinExistence type="predicted"/>
<organism evidence="2 3">
    <name type="scientific">Sipha flava</name>
    <name type="common">yellow sugarcane aphid</name>
    <dbReference type="NCBI Taxonomy" id="143950"/>
    <lineage>
        <taxon>Eukaryota</taxon>
        <taxon>Metazoa</taxon>
        <taxon>Ecdysozoa</taxon>
        <taxon>Arthropoda</taxon>
        <taxon>Hexapoda</taxon>
        <taxon>Insecta</taxon>
        <taxon>Pterygota</taxon>
        <taxon>Neoptera</taxon>
        <taxon>Paraneoptera</taxon>
        <taxon>Hemiptera</taxon>
        <taxon>Sternorrhyncha</taxon>
        <taxon>Aphidomorpha</taxon>
        <taxon>Aphidoidea</taxon>
        <taxon>Aphididae</taxon>
        <taxon>Sipha</taxon>
    </lineage>
</organism>
<dbReference type="GeneID" id="112687068"/>
<dbReference type="RefSeq" id="XP_025415387.1">
    <property type="nucleotide sequence ID" value="XM_025559602.1"/>
</dbReference>
<accession>A0A8B8FX35</accession>
<keyword evidence="2" id="KW-1185">Reference proteome</keyword>
<name>A0A8B8FX35_9HEMI</name>
<evidence type="ECO:0000313" key="2">
    <source>
        <dbReference type="Proteomes" id="UP000694846"/>
    </source>
</evidence>
<evidence type="ECO:0000256" key="1">
    <source>
        <dbReference type="SAM" id="SignalP"/>
    </source>
</evidence>
<evidence type="ECO:0000313" key="3">
    <source>
        <dbReference type="RefSeq" id="XP_025415387.1"/>
    </source>
</evidence>
<protein>
    <submittedName>
        <fullName evidence="3">Uncharacterized protein LOC112687068</fullName>
    </submittedName>
</protein>
<feature type="chain" id="PRO_5034797679" evidence="1">
    <location>
        <begin position="24"/>
        <end position="90"/>
    </location>
</feature>
<keyword evidence="1" id="KW-0732">Signal</keyword>
<dbReference type="Proteomes" id="UP000694846">
    <property type="component" value="Unplaced"/>
</dbReference>
<gene>
    <name evidence="3" type="primary">LOC112687068</name>
</gene>